<comment type="pathway">
    <text evidence="1 11">Metabolic intermediate biosynthesis; chorismate biosynthesis; chorismate from D-erythrose 4-phosphate and phosphoenolpyruvate: step 5/7.</text>
</comment>
<protein>
    <recommendedName>
        <fullName evidence="3 11">Shikimate kinase</fullName>
        <shortName evidence="11">SK</shortName>
        <ecNumber evidence="3 11">2.7.1.71</ecNumber>
    </recommendedName>
</protein>
<keyword evidence="9 11" id="KW-0057">Aromatic amino acid biosynthesis</keyword>
<comment type="caution">
    <text evidence="12">The sequence shown here is derived from an EMBL/GenBank/DDBJ whole genome shotgun (WGS) entry which is preliminary data.</text>
</comment>
<keyword evidence="6 11" id="KW-0547">Nucleotide-binding</keyword>
<evidence type="ECO:0000256" key="10">
    <source>
        <dbReference type="ARBA" id="ARBA00048567"/>
    </source>
</evidence>
<evidence type="ECO:0000313" key="13">
    <source>
        <dbReference type="Proteomes" id="UP001612915"/>
    </source>
</evidence>
<dbReference type="EC" id="2.7.1.71" evidence="3 11"/>
<feature type="binding site" evidence="11">
    <location>
        <position position="80"/>
    </location>
    <ligand>
        <name>substrate</name>
    </ligand>
</feature>
<accession>A0ABW8AR83</accession>
<comment type="function">
    <text evidence="11">Catalyzes the specific phosphorylation of the 3-hydroxyl group of shikimic acid using ATP as a cosubstrate.</text>
</comment>
<keyword evidence="11" id="KW-0963">Cytoplasm</keyword>
<feature type="binding site" evidence="11">
    <location>
        <begin position="12"/>
        <end position="17"/>
    </location>
    <ligand>
        <name>ATP</name>
        <dbReference type="ChEBI" id="CHEBI:30616"/>
    </ligand>
</feature>
<evidence type="ECO:0000256" key="4">
    <source>
        <dbReference type="ARBA" id="ARBA00022605"/>
    </source>
</evidence>
<dbReference type="InterPro" id="IPR000623">
    <property type="entry name" value="Shikimate_kinase/TSH1"/>
</dbReference>
<dbReference type="HAMAP" id="MF_00109">
    <property type="entry name" value="Shikimate_kinase"/>
    <property type="match status" value="1"/>
</dbReference>
<dbReference type="PROSITE" id="PS01128">
    <property type="entry name" value="SHIKIMATE_KINASE"/>
    <property type="match status" value="1"/>
</dbReference>
<comment type="subunit">
    <text evidence="11">Monomer.</text>
</comment>
<evidence type="ECO:0000256" key="9">
    <source>
        <dbReference type="ARBA" id="ARBA00023141"/>
    </source>
</evidence>
<dbReference type="GO" id="GO:0004765">
    <property type="term" value="F:shikimate kinase activity"/>
    <property type="evidence" value="ECO:0007669"/>
    <property type="project" value="UniProtKB-EC"/>
</dbReference>
<feature type="binding site" evidence="11">
    <location>
        <position position="34"/>
    </location>
    <ligand>
        <name>substrate</name>
    </ligand>
</feature>
<evidence type="ECO:0000256" key="6">
    <source>
        <dbReference type="ARBA" id="ARBA00022741"/>
    </source>
</evidence>
<proteinExistence type="inferred from homology"/>
<keyword evidence="7 11" id="KW-0418">Kinase</keyword>
<dbReference type="SUPFAM" id="SSF52540">
    <property type="entry name" value="P-loop containing nucleoside triphosphate hydrolases"/>
    <property type="match status" value="1"/>
</dbReference>
<evidence type="ECO:0000256" key="7">
    <source>
        <dbReference type="ARBA" id="ARBA00022777"/>
    </source>
</evidence>
<evidence type="ECO:0000313" key="12">
    <source>
        <dbReference type="EMBL" id="MFI7588895.1"/>
    </source>
</evidence>
<dbReference type="InterPro" id="IPR031322">
    <property type="entry name" value="Shikimate/glucono_kinase"/>
</dbReference>
<feature type="binding site" evidence="11">
    <location>
        <position position="58"/>
    </location>
    <ligand>
        <name>substrate</name>
    </ligand>
</feature>
<feature type="binding site" evidence="11">
    <location>
        <position position="135"/>
    </location>
    <ligand>
        <name>substrate</name>
    </ligand>
</feature>
<keyword evidence="11" id="KW-0460">Magnesium</keyword>
<evidence type="ECO:0000256" key="8">
    <source>
        <dbReference type="ARBA" id="ARBA00022840"/>
    </source>
</evidence>
<name>A0ABW8AR83_9ACTN</name>
<sequence>MSPSVVIIGPPGAGKSTVARVLAQRLGQQVRDTDADVEAAQGRTISEIFVDDGEPAFRELEHAAVVRALEEHDGVLALGGGAVLDPRTQEALRGHTVVFLDVRITDAAARIGLNRDRPLLIGNPRAQWTIMMDARRPVYTEVATVRVATDGLGVEEVADAVQAALAELTEQEATS</sequence>
<dbReference type="RefSeq" id="WP_398283064.1">
    <property type="nucleotide sequence ID" value="NZ_JBITLV010000006.1"/>
</dbReference>
<dbReference type="InterPro" id="IPR023000">
    <property type="entry name" value="Shikimate_kinase_CS"/>
</dbReference>
<dbReference type="InterPro" id="IPR027417">
    <property type="entry name" value="P-loop_NTPase"/>
</dbReference>
<comment type="similarity">
    <text evidence="2 11">Belongs to the shikimate kinase family.</text>
</comment>
<gene>
    <name evidence="11" type="primary">aroK</name>
    <name evidence="12" type="ORF">ACIB24_17665</name>
</gene>
<comment type="caution">
    <text evidence="11">Lacks conserved residue(s) required for the propagation of feature annotation.</text>
</comment>
<dbReference type="PANTHER" id="PTHR21087">
    <property type="entry name" value="SHIKIMATE KINASE"/>
    <property type="match status" value="1"/>
</dbReference>
<comment type="subcellular location">
    <subcellularLocation>
        <location evidence="11">Cytoplasm</location>
    </subcellularLocation>
</comment>
<evidence type="ECO:0000256" key="1">
    <source>
        <dbReference type="ARBA" id="ARBA00004842"/>
    </source>
</evidence>
<dbReference type="Proteomes" id="UP001612915">
    <property type="component" value="Unassembled WGS sequence"/>
</dbReference>
<dbReference type="Gene3D" id="3.40.50.300">
    <property type="entry name" value="P-loop containing nucleotide triphosphate hydrolases"/>
    <property type="match status" value="1"/>
</dbReference>
<keyword evidence="8 11" id="KW-0067">ATP-binding</keyword>
<comment type="catalytic activity">
    <reaction evidence="10 11">
        <text>shikimate + ATP = 3-phosphoshikimate + ADP + H(+)</text>
        <dbReference type="Rhea" id="RHEA:13121"/>
        <dbReference type="ChEBI" id="CHEBI:15378"/>
        <dbReference type="ChEBI" id="CHEBI:30616"/>
        <dbReference type="ChEBI" id="CHEBI:36208"/>
        <dbReference type="ChEBI" id="CHEBI:145989"/>
        <dbReference type="ChEBI" id="CHEBI:456216"/>
        <dbReference type="EC" id="2.7.1.71"/>
    </reaction>
</comment>
<feature type="binding site" evidence="11">
    <location>
        <position position="16"/>
    </location>
    <ligand>
        <name>Mg(2+)</name>
        <dbReference type="ChEBI" id="CHEBI:18420"/>
    </ligand>
</feature>
<evidence type="ECO:0000256" key="2">
    <source>
        <dbReference type="ARBA" id="ARBA00006997"/>
    </source>
</evidence>
<keyword evidence="11" id="KW-0479">Metal-binding</keyword>
<keyword evidence="5 11" id="KW-0808">Transferase</keyword>
<dbReference type="Pfam" id="PF01202">
    <property type="entry name" value="SKI"/>
    <property type="match status" value="1"/>
</dbReference>
<keyword evidence="4 11" id="KW-0028">Amino-acid biosynthesis</keyword>
<dbReference type="PRINTS" id="PR01100">
    <property type="entry name" value="SHIKIMTKNASE"/>
</dbReference>
<dbReference type="PANTHER" id="PTHR21087:SF16">
    <property type="entry name" value="SHIKIMATE KINASE 1, CHLOROPLASTIC"/>
    <property type="match status" value="1"/>
</dbReference>
<evidence type="ECO:0000256" key="11">
    <source>
        <dbReference type="HAMAP-Rule" id="MF_00109"/>
    </source>
</evidence>
<comment type="cofactor">
    <cofactor evidence="11">
        <name>Mg(2+)</name>
        <dbReference type="ChEBI" id="CHEBI:18420"/>
    </cofactor>
    <text evidence="11">Binds 1 Mg(2+) ion per subunit.</text>
</comment>
<keyword evidence="13" id="KW-1185">Reference proteome</keyword>
<organism evidence="12 13">
    <name type="scientific">Spongisporangium articulatum</name>
    <dbReference type="NCBI Taxonomy" id="3362603"/>
    <lineage>
        <taxon>Bacteria</taxon>
        <taxon>Bacillati</taxon>
        <taxon>Actinomycetota</taxon>
        <taxon>Actinomycetes</taxon>
        <taxon>Kineosporiales</taxon>
        <taxon>Kineosporiaceae</taxon>
        <taxon>Spongisporangium</taxon>
    </lineage>
</organism>
<reference evidence="12 13" key="1">
    <citation type="submission" date="2024-10" db="EMBL/GenBank/DDBJ databases">
        <title>The Natural Products Discovery Center: Release of the First 8490 Sequenced Strains for Exploring Actinobacteria Biosynthetic Diversity.</title>
        <authorList>
            <person name="Kalkreuter E."/>
            <person name="Kautsar S.A."/>
            <person name="Yang D."/>
            <person name="Bader C.D."/>
            <person name="Teijaro C.N."/>
            <person name="Fluegel L."/>
            <person name="Davis C.M."/>
            <person name="Simpson J.R."/>
            <person name="Lauterbach L."/>
            <person name="Steele A.D."/>
            <person name="Gui C."/>
            <person name="Meng S."/>
            <person name="Li G."/>
            <person name="Viehrig K."/>
            <person name="Ye F."/>
            <person name="Su P."/>
            <person name="Kiefer A.F."/>
            <person name="Nichols A."/>
            <person name="Cepeda A.J."/>
            <person name="Yan W."/>
            <person name="Fan B."/>
            <person name="Jiang Y."/>
            <person name="Adhikari A."/>
            <person name="Zheng C.-J."/>
            <person name="Schuster L."/>
            <person name="Cowan T.M."/>
            <person name="Smanski M.J."/>
            <person name="Chevrette M.G."/>
            <person name="De Carvalho L.P.S."/>
            <person name="Shen B."/>
        </authorList>
    </citation>
    <scope>NUCLEOTIDE SEQUENCE [LARGE SCALE GENOMIC DNA]</scope>
    <source>
        <strain evidence="12 13">NPDC049639</strain>
    </source>
</reference>
<evidence type="ECO:0000256" key="3">
    <source>
        <dbReference type="ARBA" id="ARBA00012154"/>
    </source>
</evidence>
<evidence type="ECO:0000256" key="5">
    <source>
        <dbReference type="ARBA" id="ARBA00022679"/>
    </source>
</evidence>
<dbReference type="EMBL" id="JBITLV010000006">
    <property type="protein sequence ID" value="MFI7588895.1"/>
    <property type="molecule type" value="Genomic_DNA"/>
</dbReference>
<dbReference type="CDD" id="cd00464">
    <property type="entry name" value="SK"/>
    <property type="match status" value="1"/>
</dbReference>
<feature type="binding site" evidence="11">
    <location>
        <position position="117"/>
    </location>
    <ligand>
        <name>ATP</name>
        <dbReference type="ChEBI" id="CHEBI:30616"/>
    </ligand>
</feature>